<keyword evidence="2" id="KW-1185">Reference proteome</keyword>
<sequence length="68" mass="8967">MLRLKYDPVYGTDYSYLDDYRYTPDYRYRRPIDYYFNWPWAYRSWFLSQRYRRNLYKLLRLRELTYFA</sequence>
<accession>A0A834IQI6</accession>
<protein>
    <submittedName>
        <fullName evidence="1">Uncharacterized protein</fullName>
    </submittedName>
</protein>
<name>A0A834IQI6_RHYFE</name>
<gene>
    <name evidence="1" type="ORF">GWI33_001170</name>
</gene>
<reference evidence="1" key="1">
    <citation type="submission" date="2020-08" db="EMBL/GenBank/DDBJ databases">
        <title>Genome sequencing and assembly of the red palm weevil Rhynchophorus ferrugineus.</title>
        <authorList>
            <person name="Dias G.B."/>
            <person name="Bergman C.M."/>
            <person name="Manee M."/>
        </authorList>
    </citation>
    <scope>NUCLEOTIDE SEQUENCE</scope>
    <source>
        <strain evidence="1">AA-2017</strain>
        <tissue evidence="1">Whole larva</tissue>
    </source>
</reference>
<proteinExistence type="predicted"/>
<evidence type="ECO:0000313" key="1">
    <source>
        <dbReference type="EMBL" id="KAF7283203.1"/>
    </source>
</evidence>
<dbReference type="AlphaFoldDB" id="A0A834IQI6"/>
<comment type="caution">
    <text evidence="1">The sequence shown here is derived from an EMBL/GenBank/DDBJ whole genome shotgun (WGS) entry which is preliminary data.</text>
</comment>
<dbReference type="Proteomes" id="UP000625711">
    <property type="component" value="Unassembled WGS sequence"/>
</dbReference>
<dbReference type="EMBL" id="JAACXV010000128">
    <property type="protein sequence ID" value="KAF7283203.1"/>
    <property type="molecule type" value="Genomic_DNA"/>
</dbReference>
<organism evidence="1 2">
    <name type="scientific">Rhynchophorus ferrugineus</name>
    <name type="common">Red palm weevil</name>
    <name type="synonym">Curculio ferrugineus</name>
    <dbReference type="NCBI Taxonomy" id="354439"/>
    <lineage>
        <taxon>Eukaryota</taxon>
        <taxon>Metazoa</taxon>
        <taxon>Ecdysozoa</taxon>
        <taxon>Arthropoda</taxon>
        <taxon>Hexapoda</taxon>
        <taxon>Insecta</taxon>
        <taxon>Pterygota</taxon>
        <taxon>Neoptera</taxon>
        <taxon>Endopterygota</taxon>
        <taxon>Coleoptera</taxon>
        <taxon>Polyphaga</taxon>
        <taxon>Cucujiformia</taxon>
        <taxon>Curculionidae</taxon>
        <taxon>Dryophthorinae</taxon>
        <taxon>Rhynchophorus</taxon>
    </lineage>
</organism>
<evidence type="ECO:0000313" key="2">
    <source>
        <dbReference type="Proteomes" id="UP000625711"/>
    </source>
</evidence>